<organism evidence="1 2">
    <name type="scientific">Streptomyces glycanivorans</name>
    <dbReference type="NCBI Taxonomy" id="3033808"/>
    <lineage>
        <taxon>Bacteria</taxon>
        <taxon>Bacillati</taxon>
        <taxon>Actinomycetota</taxon>
        <taxon>Actinomycetes</taxon>
        <taxon>Kitasatosporales</taxon>
        <taxon>Streptomycetaceae</taxon>
        <taxon>Streptomyces</taxon>
    </lineage>
</organism>
<accession>A0ABY9JRM0</accession>
<name>A0ABY9JRM0_9ACTN</name>
<sequence length="75" mass="8241">MTSQQLRALARGWLTNLAYQHPELAGVLLRREHGESWGGLIPFTASDLPHGGFCGWGTFDMHVCGRVLPAKKPAQ</sequence>
<evidence type="ECO:0000313" key="2">
    <source>
        <dbReference type="Proteomes" id="UP001224433"/>
    </source>
</evidence>
<dbReference type="RefSeq" id="WP_306105478.1">
    <property type="nucleotide sequence ID" value="NZ_CP120984.1"/>
</dbReference>
<evidence type="ECO:0000313" key="1">
    <source>
        <dbReference type="EMBL" id="WLQ69414.1"/>
    </source>
</evidence>
<keyword evidence="1" id="KW-0614">Plasmid</keyword>
<dbReference type="Proteomes" id="UP001224433">
    <property type="component" value="Plasmid unnamed1"/>
</dbReference>
<dbReference type="EMBL" id="CP120984">
    <property type="protein sequence ID" value="WLQ69414.1"/>
    <property type="molecule type" value="Genomic_DNA"/>
</dbReference>
<proteinExistence type="predicted"/>
<protein>
    <submittedName>
        <fullName evidence="1">Uncharacterized protein</fullName>
    </submittedName>
</protein>
<reference evidence="1 2" key="1">
    <citation type="submission" date="2023-03" db="EMBL/GenBank/DDBJ databases">
        <title>Isolation and description of six Streptomyces strains from soil environments, able to metabolize different microbial glucans.</title>
        <authorList>
            <person name="Widen T."/>
            <person name="Larsbrink J."/>
        </authorList>
    </citation>
    <scope>NUCLEOTIDE SEQUENCE [LARGE SCALE GENOMIC DNA]</scope>
    <source>
        <strain evidence="1 2">Alt3</strain>
        <plasmid evidence="1 2">unnamed1</plasmid>
    </source>
</reference>
<geneLocation type="plasmid" evidence="1 2">
    <name>unnamed1</name>
</geneLocation>
<gene>
    <name evidence="1" type="ORF">P8A20_38045</name>
</gene>
<keyword evidence="2" id="KW-1185">Reference proteome</keyword>